<dbReference type="PROSITE" id="PS50109">
    <property type="entry name" value="HIS_KIN"/>
    <property type="match status" value="1"/>
</dbReference>
<proteinExistence type="predicted"/>
<evidence type="ECO:0000256" key="2">
    <source>
        <dbReference type="ARBA" id="ARBA00004370"/>
    </source>
</evidence>
<evidence type="ECO:0000256" key="8">
    <source>
        <dbReference type="ARBA" id="ARBA00022989"/>
    </source>
</evidence>
<dbReference type="GO" id="GO:0005886">
    <property type="term" value="C:plasma membrane"/>
    <property type="evidence" value="ECO:0007669"/>
    <property type="project" value="TreeGrafter"/>
</dbReference>
<evidence type="ECO:0000256" key="3">
    <source>
        <dbReference type="ARBA" id="ARBA00012438"/>
    </source>
</evidence>
<evidence type="ECO:0000313" key="13">
    <source>
        <dbReference type="EMBL" id="PSC04510.1"/>
    </source>
</evidence>
<evidence type="ECO:0000256" key="4">
    <source>
        <dbReference type="ARBA" id="ARBA00022553"/>
    </source>
</evidence>
<comment type="catalytic activity">
    <reaction evidence="1">
        <text>ATP + protein L-histidine = ADP + protein N-phospho-L-histidine.</text>
        <dbReference type="EC" id="2.7.13.3"/>
    </reaction>
</comment>
<comment type="subcellular location">
    <subcellularLocation>
        <location evidence="2">Membrane</location>
    </subcellularLocation>
</comment>
<keyword evidence="10" id="KW-0472">Membrane</keyword>
<dbReference type="PANTHER" id="PTHR45436">
    <property type="entry name" value="SENSOR HISTIDINE KINASE YKOH"/>
    <property type="match status" value="1"/>
</dbReference>
<evidence type="ECO:0000313" key="14">
    <source>
        <dbReference type="Proteomes" id="UP000239772"/>
    </source>
</evidence>
<dbReference type="InterPro" id="IPR050428">
    <property type="entry name" value="TCS_sensor_his_kinase"/>
</dbReference>
<evidence type="ECO:0000256" key="6">
    <source>
        <dbReference type="ARBA" id="ARBA00022692"/>
    </source>
</evidence>
<dbReference type="SUPFAM" id="SSF47384">
    <property type="entry name" value="Homodimeric domain of signal transducing histidine kinase"/>
    <property type="match status" value="1"/>
</dbReference>
<keyword evidence="14" id="KW-1185">Reference proteome</keyword>
<dbReference type="InterPro" id="IPR036890">
    <property type="entry name" value="HATPase_C_sf"/>
</dbReference>
<reference evidence="14" key="1">
    <citation type="submission" date="2018-03" db="EMBL/GenBank/DDBJ databases">
        <authorList>
            <person name="Sun L."/>
            <person name="Liu H."/>
            <person name="Chen W."/>
            <person name="Huang K."/>
            <person name="Liu W."/>
            <person name="Gao X."/>
        </authorList>
    </citation>
    <scope>NUCLEOTIDE SEQUENCE [LARGE SCALE GENOMIC DNA]</scope>
    <source>
        <strain evidence="14">SH9</strain>
    </source>
</reference>
<feature type="domain" description="Histidine kinase" evidence="11">
    <location>
        <begin position="259"/>
        <end position="464"/>
    </location>
</feature>
<comment type="caution">
    <text evidence="13">The sequence shown here is derived from an EMBL/GenBank/DDBJ whole genome shotgun (WGS) entry which is preliminary data.</text>
</comment>
<dbReference type="InterPro" id="IPR003660">
    <property type="entry name" value="HAMP_dom"/>
</dbReference>
<keyword evidence="13" id="KW-0067">ATP-binding</keyword>
<keyword evidence="5" id="KW-0808">Transferase</keyword>
<dbReference type="Pfam" id="PF02518">
    <property type="entry name" value="HATPase_c"/>
    <property type="match status" value="1"/>
</dbReference>
<organism evidence="13 14">
    <name type="scientific">Alsobacter soli</name>
    <dbReference type="NCBI Taxonomy" id="2109933"/>
    <lineage>
        <taxon>Bacteria</taxon>
        <taxon>Pseudomonadati</taxon>
        <taxon>Pseudomonadota</taxon>
        <taxon>Alphaproteobacteria</taxon>
        <taxon>Hyphomicrobiales</taxon>
        <taxon>Alsobacteraceae</taxon>
        <taxon>Alsobacter</taxon>
    </lineage>
</organism>
<dbReference type="GO" id="GO:0005524">
    <property type="term" value="F:ATP binding"/>
    <property type="evidence" value="ECO:0007669"/>
    <property type="project" value="UniProtKB-KW"/>
</dbReference>
<keyword evidence="7" id="KW-0418">Kinase</keyword>
<feature type="transmembrane region" description="Helical" evidence="10">
    <location>
        <begin position="178"/>
        <end position="199"/>
    </location>
</feature>
<keyword evidence="6 10" id="KW-0812">Transmembrane</keyword>
<evidence type="ECO:0000256" key="10">
    <source>
        <dbReference type="SAM" id="Phobius"/>
    </source>
</evidence>
<dbReference type="PROSITE" id="PS50885">
    <property type="entry name" value="HAMP"/>
    <property type="match status" value="1"/>
</dbReference>
<dbReference type="EC" id="2.7.13.3" evidence="3"/>
<evidence type="ECO:0000256" key="5">
    <source>
        <dbReference type="ARBA" id="ARBA00022679"/>
    </source>
</evidence>
<dbReference type="OrthoDB" id="9809567at2"/>
<feature type="domain" description="HAMP" evidence="12">
    <location>
        <begin position="200"/>
        <end position="251"/>
    </location>
</feature>
<dbReference type="SMART" id="SM00387">
    <property type="entry name" value="HATPase_c"/>
    <property type="match status" value="1"/>
</dbReference>
<protein>
    <recommendedName>
        <fullName evidence="3">histidine kinase</fullName>
        <ecNumber evidence="3">2.7.13.3</ecNumber>
    </recommendedName>
</protein>
<keyword evidence="9" id="KW-0902">Two-component regulatory system</keyword>
<evidence type="ECO:0000256" key="1">
    <source>
        <dbReference type="ARBA" id="ARBA00000085"/>
    </source>
</evidence>
<sequence>MPRRLLFLRKRQSIATRLFVSSAAWSLAILLIAGVILSTLNRRTTEHAFDERLHVYLKSLVADVASPNDSERSDPYSLGEPRFDLPLSGWYWQITRVDREPNEIKGSTSLFGGRLLSLAASNVKAKAGELREGYATGPDERRLRMVERVIDLGEDGKFLIQVAADSAEIEQSVTSFNWALGFTFALLGLALVATTVFQVRFGLLPLSRLSAGVGAIRKGEADHVSGQFPHDIAPLASEINLLIDSNREILERARTQVGNLAHALKTPLSVIMNEASAEGGPLADKVKEQAAIMRDQVSWYLERARAAARAGSIGASTEVGPVVDGILRTAAKIHGDRAIVFDGQTTPGLLFRGERQDLEEMVGNLVDNGGKWAATHVRVDARPAEPTGDGRLYLCIHVDDDGPGLPEEAWTGALRRGARLDESKPGSGLGLSIVADLASLYGGALTLGASPLGGLRAELVLPAA</sequence>
<accession>A0A2T1HS70</accession>
<dbReference type="Gene3D" id="3.30.565.10">
    <property type="entry name" value="Histidine kinase-like ATPase, C-terminal domain"/>
    <property type="match status" value="1"/>
</dbReference>
<dbReference type="AlphaFoldDB" id="A0A2T1HS70"/>
<dbReference type="EMBL" id="PVZS01000013">
    <property type="protein sequence ID" value="PSC04510.1"/>
    <property type="molecule type" value="Genomic_DNA"/>
</dbReference>
<dbReference type="InterPro" id="IPR005467">
    <property type="entry name" value="His_kinase_dom"/>
</dbReference>
<evidence type="ECO:0000259" key="12">
    <source>
        <dbReference type="PROSITE" id="PS50885"/>
    </source>
</evidence>
<dbReference type="InterPro" id="IPR036097">
    <property type="entry name" value="HisK_dim/P_sf"/>
</dbReference>
<evidence type="ECO:0000256" key="7">
    <source>
        <dbReference type="ARBA" id="ARBA00022777"/>
    </source>
</evidence>
<dbReference type="InterPro" id="IPR003661">
    <property type="entry name" value="HisK_dim/P_dom"/>
</dbReference>
<dbReference type="InterPro" id="IPR003594">
    <property type="entry name" value="HATPase_dom"/>
</dbReference>
<dbReference type="SUPFAM" id="SSF55874">
    <property type="entry name" value="ATPase domain of HSP90 chaperone/DNA topoisomerase II/histidine kinase"/>
    <property type="match status" value="1"/>
</dbReference>
<keyword evidence="8 10" id="KW-1133">Transmembrane helix</keyword>
<dbReference type="GO" id="GO:0000155">
    <property type="term" value="F:phosphorelay sensor kinase activity"/>
    <property type="evidence" value="ECO:0007669"/>
    <property type="project" value="InterPro"/>
</dbReference>
<dbReference type="CDD" id="cd00082">
    <property type="entry name" value="HisKA"/>
    <property type="match status" value="1"/>
</dbReference>
<dbReference type="RefSeq" id="WP_106337534.1">
    <property type="nucleotide sequence ID" value="NZ_PVZS01000013.1"/>
</dbReference>
<gene>
    <name evidence="13" type="ORF">SLNSH_13525</name>
</gene>
<evidence type="ECO:0000259" key="11">
    <source>
        <dbReference type="PROSITE" id="PS50109"/>
    </source>
</evidence>
<keyword evidence="13" id="KW-0547">Nucleotide-binding</keyword>
<keyword evidence="4" id="KW-0597">Phosphoprotein</keyword>
<dbReference type="PANTHER" id="PTHR45436:SF5">
    <property type="entry name" value="SENSOR HISTIDINE KINASE TRCS"/>
    <property type="match status" value="1"/>
</dbReference>
<evidence type="ECO:0000256" key="9">
    <source>
        <dbReference type="ARBA" id="ARBA00023012"/>
    </source>
</evidence>
<name>A0A2T1HS70_9HYPH</name>
<dbReference type="Proteomes" id="UP000239772">
    <property type="component" value="Unassembled WGS sequence"/>
</dbReference>